<name>A0A3P7PP10_DIBLA</name>
<reference evidence="2 3" key="1">
    <citation type="submission" date="2018-11" db="EMBL/GenBank/DDBJ databases">
        <authorList>
            <consortium name="Pathogen Informatics"/>
        </authorList>
    </citation>
    <scope>NUCLEOTIDE SEQUENCE [LARGE SCALE GENOMIC DNA]</scope>
</reference>
<proteinExistence type="predicted"/>
<dbReference type="EMBL" id="UYRU01112745">
    <property type="protein sequence ID" value="VDN44711.1"/>
    <property type="molecule type" value="Genomic_DNA"/>
</dbReference>
<feature type="region of interest" description="Disordered" evidence="1">
    <location>
        <begin position="64"/>
        <end position="151"/>
    </location>
</feature>
<feature type="compositionally biased region" description="Low complexity" evidence="1">
    <location>
        <begin position="185"/>
        <end position="195"/>
    </location>
</feature>
<feature type="region of interest" description="Disordered" evidence="1">
    <location>
        <begin position="167"/>
        <end position="219"/>
    </location>
</feature>
<organism evidence="2 3">
    <name type="scientific">Dibothriocephalus latus</name>
    <name type="common">Fish tapeworm</name>
    <name type="synonym">Diphyllobothrium latum</name>
    <dbReference type="NCBI Taxonomy" id="60516"/>
    <lineage>
        <taxon>Eukaryota</taxon>
        <taxon>Metazoa</taxon>
        <taxon>Spiralia</taxon>
        <taxon>Lophotrochozoa</taxon>
        <taxon>Platyhelminthes</taxon>
        <taxon>Cestoda</taxon>
        <taxon>Eucestoda</taxon>
        <taxon>Diphyllobothriidea</taxon>
        <taxon>Diphyllobothriidae</taxon>
        <taxon>Dibothriocephalus</taxon>
    </lineage>
</organism>
<dbReference type="Proteomes" id="UP000281553">
    <property type="component" value="Unassembled WGS sequence"/>
</dbReference>
<keyword evidence="3" id="KW-1185">Reference proteome</keyword>
<feature type="region of interest" description="Disordered" evidence="1">
    <location>
        <begin position="16"/>
        <end position="45"/>
    </location>
</feature>
<accession>A0A3P7PP10</accession>
<feature type="compositionally biased region" description="Polar residues" evidence="1">
    <location>
        <begin position="197"/>
        <end position="206"/>
    </location>
</feature>
<feature type="compositionally biased region" description="Low complexity" evidence="1">
    <location>
        <begin position="94"/>
        <end position="107"/>
    </location>
</feature>
<dbReference type="OrthoDB" id="6288860at2759"/>
<evidence type="ECO:0000313" key="2">
    <source>
        <dbReference type="EMBL" id="VDN44711.1"/>
    </source>
</evidence>
<feature type="non-terminal residue" evidence="2">
    <location>
        <position position="219"/>
    </location>
</feature>
<evidence type="ECO:0000313" key="3">
    <source>
        <dbReference type="Proteomes" id="UP000281553"/>
    </source>
</evidence>
<evidence type="ECO:0000256" key="1">
    <source>
        <dbReference type="SAM" id="MobiDB-lite"/>
    </source>
</evidence>
<feature type="compositionally biased region" description="Basic and acidic residues" evidence="1">
    <location>
        <begin position="77"/>
        <end position="87"/>
    </location>
</feature>
<dbReference type="AlphaFoldDB" id="A0A3P7PP10"/>
<feature type="compositionally biased region" description="Polar residues" evidence="1">
    <location>
        <begin position="36"/>
        <end position="45"/>
    </location>
</feature>
<sequence length="219" mass="23151">MEGDIEVQNSLNNQNLAFSVPSLPPQLLPASGDPDSASSWHSAPSLNPKKRIISQLAEAEAAVAESSAPLLSGIANKVEEKEEKGDDNSALLEAPVAETPTTAADPARSPPKTTNGAHAWIPMTAPAEATPSGPHPTPTSQLPPKKATVKRQVEELRKQEIGKVRMSLSEYRRRRGLSVTEVKEPPSASQAPPASEVKSTTPTLSNAPPVVLDNLPPDF</sequence>
<gene>
    <name evidence="2" type="ORF">DILT_LOCUS19410</name>
</gene>
<protein>
    <submittedName>
        <fullName evidence="2">Uncharacterized protein</fullName>
    </submittedName>
</protein>